<dbReference type="InterPro" id="IPR003593">
    <property type="entry name" value="AAA+_ATPase"/>
</dbReference>
<evidence type="ECO:0000256" key="3">
    <source>
        <dbReference type="ARBA" id="ARBA00022840"/>
    </source>
</evidence>
<evidence type="ECO:0000259" key="9">
    <source>
        <dbReference type="PROSITE" id="PS50110"/>
    </source>
</evidence>
<sequence>MTAMPRKISVVAPTVLIADDDPDICSLLSHLIAREGYKVETAHDGVAALEQIRRHSPDVLLTDLRMPRMDGVELLKQAKLIQQDLPVIMLTGYAGINGAVEAMKAGAIDYLAKPFDNRQVVGLLQRILHLSDTDESREPASSARPSHQDERVVPLAEPAMIPLEAVCGGRYDLAVLMGPSTSVHKLDRQVRLVACSNFSVIIEGGTGAGKEVVAKAICAYSPRASGPFIPVDCGAIPETLLESELFGHEKGAFTGADRAKQGKFAAARGGTLFLDEIANMPMASQAKLLRVLQEKIVFPVGSNLPVPVDVRLIVASHENLQHKVAAGTFREDLYYRLNEFTIRVPSLCERQEDLVYLAQRFIQATNRELGKRVTLSIGAIDRMRAYSWPGNVRELRAVVRRAVLLADTRIDAEHLNLSGGHERRSEPAQFNDIMLMTTAQLSLKDMIRDYTETVERKILAGVLERTCGNKAEAARILQVDYKTLLNKIKRYDLMTQRTVQ</sequence>
<protein>
    <submittedName>
        <fullName evidence="10">Sigma-54-dependent Fis family transcriptional regulator</fullName>
    </submittedName>
</protein>
<keyword evidence="6" id="KW-0804">Transcription</keyword>
<dbReference type="InterPro" id="IPR001789">
    <property type="entry name" value="Sig_transdc_resp-reg_receiver"/>
</dbReference>
<evidence type="ECO:0000256" key="5">
    <source>
        <dbReference type="ARBA" id="ARBA00023015"/>
    </source>
</evidence>
<dbReference type="SUPFAM" id="SSF52172">
    <property type="entry name" value="CheY-like"/>
    <property type="match status" value="1"/>
</dbReference>
<dbReference type="GO" id="GO:0005524">
    <property type="term" value="F:ATP binding"/>
    <property type="evidence" value="ECO:0007669"/>
    <property type="project" value="UniProtKB-KW"/>
</dbReference>
<evidence type="ECO:0000313" key="10">
    <source>
        <dbReference type="EMBL" id="NMH66467.1"/>
    </source>
</evidence>
<dbReference type="SMART" id="SM00382">
    <property type="entry name" value="AAA"/>
    <property type="match status" value="1"/>
</dbReference>
<dbReference type="SMART" id="SM00448">
    <property type="entry name" value="REC"/>
    <property type="match status" value="1"/>
</dbReference>
<accession>A0A972G1A7</accession>
<reference evidence="10" key="1">
    <citation type="submission" date="2020-04" db="EMBL/GenBank/DDBJ databases">
        <title>Description of Shewanella salipaludis sp. nov., isolated from a salt marsh.</title>
        <authorList>
            <person name="Park S."/>
            <person name="Yoon J.-H."/>
        </authorList>
    </citation>
    <scope>NUCLEOTIDE SEQUENCE</scope>
    <source>
        <strain evidence="10">SHSM-M6</strain>
    </source>
</reference>
<dbReference type="FunFam" id="3.40.50.300:FF:000006">
    <property type="entry name" value="DNA-binding transcriptional regulator NtrC"/>
    <property type="match status" value="1"/>
</dbReference>
<dbReference type="Pfam" id="PF02954">
    <property type="entry name" value="HTH_8"/>
    <property type="match status" value="1"/>
</dbReference>
<dbReference type="Pfam" id="PF00072">
    <property type="entry name" value="Response_reg"/>
    <property type="match status" value="1"/>
</dbReference>
<dbReference type="PROSITE" id="PS00688">
    <property type="entry name" value="SIGMA54_INTERACT_3"/>
    <property type="match status" value="1"/>
</dbReference>
<dbReference type="Gene3D" id="1.10.10.60">
    <property type="entry name" value="Homeodomain-like"/>
    <property type="match status" value="1"/>
</dbReference>
<dbReference type="Gene3D" id="3.40.50.2300">
    <property type="match status" value="1"/>
</dbReference>
<dbReference type="EMBL" id="JAAXYH010000012">
    <property type="protein sequence ID" value="NMH66467.1"/>
    <property type="molecule type" value="Genomic_DNA"/>
</dbReference>
<dbReference type="InterPro" id="IPR009057">
    <property type="entry name" value="Homeodomain-like_sf"/>
</dbReference>
<dbReference type="SUPFAM" id="SSF46689">
    <property type="entry name" value="Homeodomain-like"/>
    <property type="match status" value="1"/>
</dbReference>
<keyword evidence="4" id="KW-0902">Two-component regulatory system</keyword>
<evidence type="ECO:0000256" key="4">
    <source>
        <dbReference type="ARBA" id="ARBA00023012"/>
    </source>
</evidence>
<dbReference type="InterPro" id="IPR027417">
    <property type="entry name" value="P-loop_NTPase"/>
</dbReference>
<evidence type="ECO:0000256" key="1">
    <source>
        <dbReference type="ARBA" id="ARBA00022553"/>
    </source>
</evidence>
<dbReference type="RefSeq" id="WP_169565192.1">
    <property type="nucleotide sequence ID" value="NZ_JAAXYH010000012.1"/>
</dbReference>
<dbReference type="GO" id="GO:0006355">
    <property type="term" value="P:regulation of DNA-templated transcription"/>
    <property type="evidence" value="ECO:0007669"/>
    <property type="project" value="InterPro"/>
</dbReference>
<dbReference type="Pfam" id="PF25601">
    <property type="entry name" value="AAA_lid_14"/>
    <property type="match status" value="1"/>
</dbReference>
<organism evidence="10 11">
    <name type="scientific">Shewanella salipaludis</name>
    <dbReference type="NCBI Taxonomy" id="2723052"/>
    <lineage>
        <taxon>Bacteria</taxon>
        <taxon>Pseudomonadati</taxon>
        <taxon>Pseudomonadota</taxon>
        <taxon>Gammaproteobacteria</taxon>
        <taxon>Alteromonadales</taxon>
        <taxon>Shewanellaceae</taxon>
        <taxon>Shewanella</taxon>
    </lineage>
</organism>
<keyword evidence="3" id="KW-0067">ATP-binding</keyword>
<dbReference type="Gene3D" id="3.40.50.300">
    <property type="entry name" value="P-loop containing nucleotide triphosphate hydrolases"/>
    <property type="match status" value="1"/>
</dbReference>
<keyword evidence="11" id="KW-1185">Reference proteome</keyword>
<keyword evidence="5" id="KW-0805">Transcription regulation</keyword>
<dbReference type="GO" id="GO:0000160">
    <property type="term" value="P:phosphorelay signal transduction system"/>
    <property type="evidence" value="ECO:0007669"/>
    <property type="project" value="UniProtKB-KW"/>
</dbReference>
<dbReference type="PROSITE" id="PS50045">
    <property type="entry name" value="SIGMA54_INTERACT_4"/>
    <property type="match status" value="1"/>
</dbReference>
<gene>
    <name evidence="10" type="ORF">HC757_15010</name>
</gene>
<dbReference type="PANTHER" id="PTHR32071">
    <property type="entry name" value="TRANSCRIPTIONAL REGULATORY PROTEIN"/>
    <property type="match status" value="1"/>
</dbReference>
<dbReference type="FunFam" id="3.40.50.2300:FF:000018">
    <property type="entry name" value="DNA-binding transcriptional regulator NtrC"/>
    <property type="match status" value="1"/>
</dbReference>
<feature type="domain" description="Response regulatory" evidence="9">
    <location>
        <begin position="14"/>
        <end position="128"/>
    </location>
</feature>
<feature type="modified residue" description="4-aspartylphosphate" evidence="7">
    <location>
        <position position="63"/>
    </location>
</feature>
<dbReference type="InterPro" id="IPR025944">
    <property type="entry name" value="Sigma_54_int_dom_CS"/>
</dbReference>
<dbReference type="Proteomes" id="UP000737113">
    <property type="component" value="Unassembled WGS sequence"/>
</dbReference>
<dbReference type="AlphaFoldDB" id="A0A972G1A7"/>
<feature type="domain" description="Sigma-54 factor interaction" evidence="8">
    <location>
        <begin position="176"/>
        <end position="404"/>
    </location>
</feature>
<evidence type="ECO:0000256" key="6">
    <source>
        <dbReference type="ARBA" id="ARBA00023163"/>
    </source>
</evidence>
<keyword evidence="1 7" id="KW-0597">Phosphoprotein</keyword>
<dbReference type="InterPro" id="IPR058031">
    <property type="entry name" value="AAA_lid_NorR"/>
</dbReference>
<keyword evidence="2" id="KW-0547">Nucleotide-binding</keyword>
<evidence type="ECO:0000256" key="2">
    <source>
        <dbReference type="ARBA" id="ARBA00022741"/>
    </source>
</evidence>
<dbReference type="PRINTS" id="PR01590">
    <property type="entry name" value="HTHFIS"/>
</dbReference>
<dbReference type="InterPro" id="IPR002197">
    <property type="entry name" value="HTH_Fis"/>
</dbReference>
<dbReference type="Gene3D" id="1.10.8.60">
    <property type="match status" value="1"/>
</dbReference>
<evidence type="ECO:0000256" key="7">
    <source>
        <dbReference type="PROSITE-ProRule" id="PRU00169"/>
    </source>
</evidence>
<evidence type="ECO:0000259" key="8">
    <source>
        <dbReference type="PROSITE" id="PS50045"/>
    </source>
</evidence>
<dbReference type="InterPro" id="IPR011006">
    <property type="entry name" value="CheY-like_superfamily"/>
</dbReference>
<dbReference type="GO" id="GO:0043565">
    <property type="term" value="F:sequence-specific DNA binding"/>
    <property type="evidence" value="ECO:0007669"/>
    <property type="project" value="InterPro"/>
</dbReference>
<evidence type="ECO:0000313" key="11">
    <source>
        <dbReference type="Proteomes" id="UP000737113"/>
    </source>
</evidence>
<dbReference type="Pfam" id="PF00158">
    <property type="entry name" value="Sigma54_activat"/>
    <property type="match status" value="1"/>
</dbReference>
<dbReference type="PROSITE" id="PS50110">
    <property type="entry name" value="RESPONSE_REGULATORY"/>
    <property type="match status" value="1"/>
</dbReference>
<dbReference type="SUPFAM" id="SSF52540">
    <property type="entry name" value="P-loop containing nucleoside triphosphate hydrolases"/>
    <property type="match status" value="1"/>
</dbReference>
<comment type="caution">
    <text evidence="10">The sequence shown here is derived from an EMBL/GenBank/DDBJ whole genome shotgun (WGS) entry which is preliminary data.</text>
</comment>
<dbReference type="InterPro" id="IPR002078">
    <property type="entry name" value="Sigma_54_int"/>
</dbReference>
<proteinExistence type="predicted"/>
<dbReference type="CDD" id="cd00009">
    <property type="entry name" value="AAA"/>
    <property type="match status" value="1"/>
</dbReference>
<name>A0A972G1A7_9GAMM</name>